<dbReference type="EMBL" id="JAQQAF010000006">
    <property type="protein sequence ID" value="KAJ8478698.1"/>
    <property type="molecule type" value="Genomic_DNA"/>
</dbReference>
<evidence type="ECO:0000256" key="5">
    <source>
        <dbReference type="ARBA" id="ARBA00023274"/>
    </source>
</evidence>
<accession>A0AAV8QNG2</accession>
<evidence type="ECO:0000256" key="2">
    <source>
        <dbReference type="ARBA" id="ARBA00010919"/>
    </source>
</evidence>
<dbReference type="GO" id="GO:0003735">
    <property type="term" value="F:structural constituent of ribosome"/>
    <property type="evidence" value="ECO:0007669"/>
    <property type="project" value="InterPro"/>
</dbReference>
<dbReference type="GO" id="GO:0005840">
    <property type="term" value="C:ribosome"/>
    <property type="evidence" value="ECO:0007669"/>
    <property type="project" value="UniProtKB-KW"/>
</dbReference>
<sequence>MHSFISHLPRSHLVAFCLSQTTRRSNAPSTGTGSLCLIFEDALRRGGSDRDSRSSDFASRPPGVRCFRPSYGFHRPSEGLDELVLPDDVDLLNPPSELEKRMHKLKRFFQSTNSFFMLIPNSFHQDVKCQGCFNITMVFSHSQTVVGALSDAKAIEPLYFGVERLFDPPWTIFSMTASMSARGE</sequence>
<evidence type="ECO:0000256" key="3">
    <source>
        <dbReference type="ARBA" id="ARBA00022833"/>
    </source>
</evidence>
<dbReference type="InterPro" id="IPR011332">
    <property type="entry name" value="Ribosomal_zn-bd"/>
</dbReference>
<dbReference type="SUPFAM" id="SSF57829">
    <property type="entry name" value="Zn-binding ribosomal proteins"/>
    <property type="match status" value="1"/>
</dbReference>
<dbReference type="InterPro" id="IPR023407">
    <property type="entry name" value="Ribosomal_eS27_Zn-bd_dom_sf"/>
</dbReference>
<gene>
    <name evidence="6" type="ORF">OPV22_022425</name>
</gene>
<evidence type="ECO:0000313" key="6">
    <source>
        <dbReference type="EMBL" id="KAJ8478698.1"/>
    </source>
</evidence>
<dbReference type="PANTHER" id="PTHR11594">
    <property type="entry name" value="40S RIBOSOMAL PROTEIN S27"/>
    <property type="match status" value="1"/>
</dbReference>
<dbReference type="AlphaFoldDB" id="A0AAV8QNG2"/>
<dbReference type="GO" id="GO:1990904">
    <property type="term" value="C:ribonucleoprotein complex"/>
    <property type="evidence" value="ECO:0007669"/>
    <property type="project" value="UniProtKB-KW"/>
</dbReference>
<proteinExistence type="inferred from homology"/>
<evidence type="ECO:0000256" key="4">
    <source>
        <dbReference type="ARBA" id="ARBA00022980"/>
    </source>
</evidence>
<dbReference type="Proteomes" id="UP001222027">
    <property type="component" value="Unassembled WGS sequence"/>
</dbReference>
<comment type="caution">
    <text evidence="6">The sequence shown here is derived from an EMBL/GenBank/DDBJ whole genome shotgun (WGS) entry which is preliminary data.</text>
</comment>
<protein>
    <submittedName>
        <fullName evidence="6">Uncharacterized protein</fullName>
    </submittedName>
</protein>
<organism evidence="6 7">
    <name type="scientific">Ensete ventricosum</name>
    <name type="common">Abyssinian banana</name>
    <name type="synonym">Musa ensete</name>
    <dbReference type="NCBI Taxonomy" id="4639"/>
    <lineage>
        <taxon>Eukaryota</taxon>
        <taxon>Viridiplantae</taxon>
        <taxon>Streptophyta</taxon>
        <taxon>Embryophyta</taxon>
        <taxon>Tracheophyta</taxon>
        <taxon>Spermatophyta</taxon>
        <taxon>Magnoliopsida</taxon>
        <taxon>Liliopsida</taxon>
        <taxon>Zingiberales</taxon>
        <taxon>Musaceae</taxon>
        <taxon>Ensete</taxon>
    </lineage>
</organism>
<keyword evidence="4" id="KW-0689">Ribosomal protein</keyword>
<evidence type="ECO:0000313" key="7">
    <source>
        <dbReference type="Proteomes" id="UP001222027"/>
    </source>
</evidence>
<dbReference type="Pfam" id="PF01667">
    <property type="entry name" value="Ribosomal_S27e"/>
    <property type="match status" value="1"/>
</dbReference>
<comment type="similarity">
    <text evidence="2">Belongs to the eukaryotic ribosomal protein eS27 family.</text>
</comment>
<dbReference type="GO" id="GO:0006412">
    <property type="term" value="P:translation"/>
    <property type="evidence" value="ECO:0007669"/>
    <property type="project" value="InterPro"/>
</dbReference>
<comment type="cofactor">
    <cofactor evidence="1">
        <name>Zn(2+)</name>
        <dbReference type="ChEBI" id="CHEBI:29105"/>
    </cofactor>
</comment>
<keyword evidence="7" id="KW-1185">Reference proteome</keyword>
<keyword evidence="3" id="KW-0862">Zinc</keyword>
<evidence type="ECO:0000256" key="1">
    <source>
        <dbReference type="ARBA" id="ARBA00001947"/>
    </source>
</evidence>
<keyword evidence="5" id="KW-0687">Ribonucleoprotein</keyword>
<dbReference type="Gene3D" id="2.20.25.100">
    <property type="entry name" value="Zn-binding ribosomal proteins"/>
    <property type="match status" value="2"/>
</dbReference>
<reference evidence="6 7" key="1">
    <citation type="submission" date="2022-12" db="EMBL/GenBank/DDBJ databases">
        <title>Chromosome-scale assembly of the Ensete ventricosum genome.</title>
        <authorList>
            <person name="Dussert Y."/>
            <person name="Stocks J."/>
            <person name="Wendawek A."/>
            <person name="Woldeyes F."/>
            <person name="Nichols R.A."/>
            <person name="Borrell J.S."/>
        </authorList>
    </citation>
    <scope>NUCLEOTIDE SEQUENCE [LARGE SCALE GENOMIC DNA]</scope>
    <source>
        <strain evidence="7">cv. Maze</strain>
        <tissue evidence="6">Seeds</tissue>
    </source>
</reference>
<name>A0AAV8QNG2_ENSVE</name>
<dbReference type="InterPro" id="IPR000592">
    <property type="entry name" value="Ribosomal_eS27"/>
</dbReference>